<dbReference type="EMBL" id="JARPTC010000016">
    <property type="protein sequence ID" value="MDO7787846.1"/>
    <property type="molecule type" value="Genomic_DNA"/>
</dbReference>
<dbReference type="Proteomes" id="UP001172911">
    <property type="component" value="Unassembled WGS sequence"/>
</dbReference>
<dbReference type="RefSeq" id="WP_304543236.1">
    <property type="nucleotide sequence ID" value="NZ_JARPTC010000016.1"/>
</dbReference>
<evidence type="ECO:0000313" key="1">
    <source>
        <dbReference type="EMBL" id="MDO7787846.1"/>
    </source>
</evidence>
<gene>
    <name evidence="1" type="ORF">P6N53_11505</name>
</gene>
<comment type="caution">
    <text evidence="1">The sequence shown here is derived from an EMBL/GenBank/DDBJ whole genome shotgun (WGS) entry which is preliminary data.</text>
</comment>
<accession>A0AAW7ZEN4</accession>
<reference evidence="1" key="2">
    <citation type="submission" date="2023-03" db="EMBL/GenBank/DDBJ databases">
        <authorList>
            <person name="Zhang Z."/>
        </authorList>
    </citation>
    <scope>NUCLEOTIDE SEQUENCE</scope>
    <source>
        <strain evidence="1">DSA</strain>
    </source>
</reference>
<evidence type="ECO:0000313" key="2">
    <source>
        <dbReference type="Proteomes" id="UP001172911"/>
    </source>
</evidence>
<reference evidence="1" key="1">
    <citation type="journal article" date="2023" name="J. Hazard. Mater.">
        <title>Anaerobic biodegradation of pyrene and benzo[a]pyrene by a new sulfate-reducing Desulforamulus aquiferis strain DSA.</title>
        <authorList>
            <person name="Zhang Z."/>
            <person name="Sun J."/>
            <person name="Gong X."/>
            <person name="Wang C."/>
            <person name="Wang H."/>
        </authorList>
    </citation>
    <scope>NUCLEOTIDE SEQUENCE</scope>
    <source>
        <strain evidence="1">DSA</strain>
    </source>
</reference>
<proteinExistence type="predicted"/>
<name>A0AAW7ZEN4_9FIRM</name>
<protein>
    <submittedName>
        <fullName evidence="1">Uncharacterized protein</fullName>
    </submittedName>
</protein>
<sequence length="60" mass="6397">MTSKLKRGLPGTPFNKGAKYMQEAGGEIGFSGRGKVQGNTDALSNTAPEVQKAPNRFLIM</sequence>
<dbReference type="AlphaFoldDB" id="A0AAW7ZEN4"/>
<organism evidence="1 2">
    <name type="scientific">Desulforamulus aquiferis</name>
    <dbReference type="NCBI Taxonomy" id="1397668"/>
    <lineage>
        <taxon>Bacteria</taxon>
        <taxon>Bacillati</taxon>
        <taxon>Bacillota</taxon>
        <taxon>Clostridia</taxon>
        <taxon>Eubacteriales</taxon>
        <taxon>Peptococcaceae</taxon>
        <taxon>Desulforamulus</taxon>
    </lineage>
</organism>
<keyword evidence="2" id="KW-1185">Reference proteome</keyword>